<dbReference type="STRING" id="568069.A0A1J1IHV4"/>
<keyword evidence="4 5" id="KW-0472">Membrane</keyword>
<feature type="transmembrane region" description="Helical" evidence="5">
    <location>
        <begin position="323"/>
        <end position="343"/>
    </location>
</feature>
<dbReference type="AlphaFoldDB" id="A0A1J1IHV4"/>
<sequence>METEMEKVDEVSEDLQIREKWYQKISVEPSLFLYMMAFMVTSVVENVFFVYKACTVNHGHPHNICINIENYNETKKEVQVTTADFFQWNSIAGHVIPIILALFLGAFSDKRGRKLTLLMGLFGKFIYSVMVVVNTLQPTWPVEYVIYTATIPSAFTGADVAIFASAFAYISDITSVQDRTLRITILDVCYLSTMPTGVALGTYLFNYFNKSFTIMFVINASLLFLGIVYTLLNLKWQTTPKQQPLTDLPWTKWIPDFFDKKHFMSSMKTLCKRRNNNYRTYIIFMMISMAFYAFQRDEKPYLYLYTQLQFNWTTEIYSNFKTYQSAAFVLVMLIAVPIMNKLLKWKDTTIVIIGASAHSLGRVCFGLATASWMMFLGATIAALGPTVAPALRSITSKLVPVEERGSVFALLSVCDNAVPLLNGVMYTQVYKWTIDSHPAGIFWLTLATQMIVLVLVLHIHLRKPFDDPNQTNGRKLIEESTERK</sequence>
<dbReference type="GO" id="GO:0022857">
    <property type="term" value="F:transmembrane transporter activity"/>
    <property type="evidence" value="ECO:0007669"/>
    <property type="project" value="InterPro"/>
</dbReference>
<evidence type="ECO:0000256" key="2">
    <source>
        <dbReference type="ARBA" id="ARBA00022692"/>
    </source>
</evidence>
<feature type="transmembrane region" description="Helical" evidence="5">
    <location>
        <begin position="145"/>
        <end position="171"/>
    </location>
</feature>
<dbReference type="EMBL" id="CVRI01000053">
    <property type="protein sequence ID" value="CRK99795.1"/>
    <property type="molecule type" value="Genomic_DNA"/>
</dbReference>
<dbReference type="Pfam" id="PF07690">
    <property type="entry name" value="MFS_1"/>
    <property type="match status" value="1"/>
</dbReference>
<dbReference type="InterPro" id="IPR011701">
    <property type="entry name" value="MFS"/>
</dbReference>
<dbReference type="SUPFAM" id="SSF103473">
    <property type="entry name" value="MFS general substrate transporter"/>
    <property type="match status" value="1"/>
</dbReference>
<feature type="transmembrane region" description="Helical" evidence="5">
    <location>
        <begin position="211"/>
        <end position="232"/>
    </location>
</feature>
<name>A0A1J1IHV4_9DIPT</name>
<feature type="transmembrane region" description="Helical" evidence="5">
    <location>
        <begin position="183"/>
        <end position="205"/>
    </location>
</feature>
<evidence type="ECO:0000256" key="5">
    <source>
        <dbReference type="SAM" id="Phobius"/>
    </source>
</evidence>
<evidence type="ECO:0000313" key="6">
    <source>
        <dbReference type="EMBL" id="CRK99795.1"/>
    </source>
</evidence>
<evidence type="ECO:0000256" key="3">
    <source>
        <dbReference type="ARBA" id="ARBA00022989"/>
    </source>
</evidence>
<keyword evidence="3 5" id="KW-1133">Transmembrane helix</keyword>
<dbReference type="GO" id="GO:0016020">
    <property type="term" value="C:membrane"/>
    <property type="evidence" value="ECO:0007669"/>
    <property type="project" value="UniProtKB-SubCell"/>
</dbReference>
<feature type="transmembrane region" description="Helical" evidence="5">
    <location>
        <begin position="363"/>
        <end position="387"/>
    </location>
</feature>
<feature type="transmembrane region" description="Helical" evidence="5">
    <location>
        <begin position="278"/>
        <end position="295"/>
    </location>
</feature>
<keyword evidence="7" id="KW-1185">Reference proteome</keyword>
<dbReference type="Proteomes" id="UP000183832">
    <property type="component" value="Unassembled WGS sequence"/>
</dbReference>
<protein>
    <submittedName>
        <fullName evidence="6">CLUMA_CG013103, isoform A</fullName>
    </submittedName>
</protein>
<reference evidence="6 7" key="1">
    <citation type="submission" date="2015-04" db="EMBL/GenBank/DDBJ databases">
        <authorList>
            <person name="Syromyatnikov M.Y."/>
            <person name="Popov V.N."/>
        </authorList>
    </citation>
    <scope>NUCLEOTIDE SEQUENCE [LARGE SCALE GENOMIC DNA]</scope>
</reference>
<dbReference type="PANTHER" id="PTHR23507:SF37">
    <property type="entry name" value="GH08173P"/>
    <property type="match status" value="1"/>
</dbReference>
<gene>
    <name evidence="6" type="ORF">CLUMA_CG013103</name>
</gene>
<feature type="transmembrane region" description="Helical" evidence="5">
    <location>
        <begin position="115"/>
        <end position="133"/>
    </location>
</feature>
<accession>A0A1J1IHV4</accession>
<keyword evidence="2 5" id="KW-0812">Transmembrane</keyword>
<dbReference type="PANTHER" id="PTHR23507">
    <property type="entry name" value="ZGC:174356"/>
    <property type="match status" value="1"/>
</dbReference>
<feature type="transmembrane region" description="Helical" evidence="5">
    <location>
        <begin position="441"/>
        <end position="461"/>
    </location>
</feature>
<dbReference type="OrthoDB" id="419734at2759"/>
<organism evidence="6 7">
    <name type="scientific">Clunio marinus</name>
    <dbReference type="NCBI Taxonomy" id="568069"/>
    <lineage>
        <taxon>Eukaryota</taxon>
        <taxon>Metazoa</taxon>
        <taxon>Ecdysozoa</taxon>
        <taxon>Arthropoda</taxon>
        <taxon>Hexapoda</taxon>
        <taxon>Insecta</taxon>
        <taxon>Pterygota</taxon>
        <taxon>Neoptera</taxon>
        <taxon>Endopterygota</taxon>
        <taxon>Diptera</taxon>
        <taxon>Nematocera</taxon>
        <taxon>Chironomoidea</taxon>
        <taxon>Chironomidae</taxon>
        <taxon>Clunio</taxon>
    </lineage>
</organism>
<evidence type="ECO:0000313" key="7">
    <source>
        <dbReference type="Proteomes" id="UP000183832"/>
    </source>
</evidence>
<evidence type="ECO:0000256" key="4">
    <source>
        <dbReference type="ARBA" id="ARBA00023136"/>
    </source>
</evidence>
<dbReference type="Gene3D" id="1.20.1250.20">
    <property type="entry name" value="MFS general substrate transporter like domains"/>
    <property type="match status" value="1"/>
</dbReference>
<evidence type="ECO:0000256" key="1">
    <source>
        <dbReference type="ARBA" id="ARBA00004141"/>
    </source>
</evidence>
<feature type="transmembrane region" description="Helical" evidence="5">
    <location>
        <begin position="31"/>
        <end position="51"/>
    </location>
</feature>
<feature type="transmembrane region" description="Helical" evidence="5">
    <location>
        <begin position="91"/>
        <end position="108"/>
    </location>
</feature>
<comment type="subcellular location">
    <subcellularLocation>
        <location evidence="1">Membrane</location>
        <topology evidence="1">Multi-pass membrane protein</topology>
    </subcellularLocation>
</comment>
<proteinExistence type="predicted"/>
<dbReference type="InterPro" id="IPR036259">
    <property type="entry name" value="MFS_trans_sf"/>
</dbReference>